<keyword evidence="3" id="KW-1185">Reference proteome</keyword>
<dbReference type="InterPro" id="IPR015943">
    <property type="entry name" value="WD40/YVTN_repeat-like_dom_sf"/>
</dbReference>
<feature type="chain" id="PRO_5043866171" evidence="1">
    <location>
        <begin position="20"/>
        <end position="335"/>
    </location>
</feature>
<feature type="signal peptide" evidence="1">
    <location>
        <begin position="1"/>
        <end position="19"/>
    </location>
</feature>
<gene>
    <name evidence="2" type="ORF">NDN08_005917</name>
</gene>
<dbReference type="Proteomes" id="UP001157974">
    <property type="component" value="Unassembled WGS sequence"/>
</dbReference>
<reference evidence="2 3" key="1">
    <citation type="journal article" date="2023" name="Nat. Commun.">
        <title>Origin of minicircular mitochondrial genomes in red algae.</title>
        <authorList>
            <person name="Lee Y."/>
            <person name="Cho C.H."/>
            <person name="Lee Y.M."/>
            <person name="Park S.I."/>
            <person name="Yang J.H."/>
            <person name="West J.A."/>
            <person name="Bhattacharya D."/>
            <person name="Yoon H.S."/>
        </authorList>
    </citation>
    <scope>NUCLEOTIDE SEQUENCE [LARGE SCALE GENOMIC DNA]</scope>
    <source>
        <strain evidence="2 3">CCMP1338</strain>
        <tissue evidence="2">Whole cell</tissue>
    </source>
</reference>
<keyword evidence="1" id="KW-0732">Signal</keyword>
<comment type="caution">
    <text evidence="2">The sequence shown here is derived from an EMBL/GenBank/DDBJ whole genome shotgun (WGS) entry which is preliminary data.</text>
</comment>
<protein>
    <submittedName>
        <fullName evidence="2">Uncharacterized protein</fullName>
    </submittedName>
</protein>
<dbReference type="AlphaFoldDB" id="A0AAV8V313"/>
<name>A0AAV8V313_9RHOD</name>
<evidence type="ECO:0000256" key="1">
    <source>
        <dbReference type="SAM" id="SignalP"/>
    </source>
</evidence>
<evidence type="ECO:0000313" key="2">
    <source>
        <dbReference type="EMBL" id="KAJ8909225.1"/>
    </source>
</evidence>
<evidence type="ECO:0000313" key="3">
    <source>
        <dbReference type="Proteomes" id="UP001157974"/>
    </source>
</evidence>
<dbReference type="Gene3D" id="2.130.10.10">
    <property type="entry name" value="YVTN repeat-like/Quinoprotein amine dehydrogenase"/>
    <property type="match status" value="1"/>
</dbReference>
<dbReference type="InterPro" id="IPR011047">
    <property type="entry name" value="Quinoprotein_ADH-like_sf"/>
</dbReference>
<dbReference type="EMBL" id="JAMWBK010000001">
    <property type="protein sequence ID" value="KAJ8909225.1"/>
    <property type="molecule type" value="Genomic_DNA"/>
</dbReference>
<dbReference type="SUPFAM" id="SSF50998">
    <property type="entry name" value="Quinoprotein alcohol dehydrogenase-like"/>
    <property type="match status" value="1"/>
</dbReference>
<organism evidence="2 3">
    <name type="scientific">Rhodosorus marinus</name>
    <dbReference type="NCBI Taxonomy" id="101924"/>
    <lineage>
        <taxon>Eukaryota</taxon>
        <taxon>Rhodophyta</taxon>
        <taxon>Stylonematophyceae</taxon>
        <taxon>Stylonematales</taxon>
        <taxon>Stylonemataceae</taxon>
        <taxon>Rhodosorus</taxon>
    </lineage>
</organism>
<sequence>MKVVFAFVLMSLMGSLVYCKQNVFAVEIGGTIEAYAASRLRDDARTMQTLRPGEQGDTYQTIFRFGSYAYTWEKKANSGGTLRRWNINSEGKLKETDVERSTSSGPIHVQAPSDTLVTDRIIVIDGFGKFVQVLDHENFDIIAQIQGPTEYPFELTPAAAVLTSNYLYVAYWIGEGRSVMIEYDPTKNYDKFYEKLLDFEVTSLATATNADIYALGWPGNSLYRLDINTLEWKAQTTAACAEGLNILLLSEDQDICYVACNAIFAFAITEEKLEPLCQSEQAGASNIVYWNNRLYASGFGISQFKIKNSGGQNGCPVLNIQAPGQYQGMLAVIPY</sequence>
<proteinExistence type="predicted"/>
<accession>A0AAV8V313</accession>